<dbReference type="STRING" id="1748243.Tel_06630"/>
<keyword evidence="3 6" id="KW-0564">Palmitate</keyword>
<dbReference type="PROSITE" id="PS51257">
    <property type="entry name" value="PROKAR_LIPOPROTEIN"/>
    <property type="match status" value="1"/>
</dbReference>
<dbReference type="Pfam" id="PF13525">
    <property type="entry name" value="YfiO"/>
    <property type="match status" value="1"/>
</dbReference>
<name>A0A0S2TCI0_9GAMM</name>
<evidence type="ECO:0000259" key="8">
    <source>
        <dbReference type="Pfam" id="PF13525"/>
    </source>
</evidence>
<gene>
    <name evidence="6" type="primary">bamD</name>
    <name evidence="9" type="ORF">Tel_06630</name>
</gene>
<comment type="subunit">
    <text evidence="6">Part of the Bam complex.</text>
</comment>
<dbReference type="InterPro" id="IPR011990">
    <property type="entry name" value="TPR-like_helical_dom_sf"/>
</dbReference>
<dbReference type="InterPro" id="IPR039565">
    <property type="entry name" value="BamD-like"/>
</dbReference>
<dbReference type="PANTHER" id="PTHR37423">
    <property type="entry name" value="SOLUBLE LYTIC MUREIN TRANSGLYCOSYLASE-RELATED"/>
    <property type="match status" value="1"/>
</dbReference>
<dbReference type="SUPFAM" id="SSF48452">
    <property type="entry name" value="TPR-like"/>
    <property type="match status" value="1"/>
</dbReference>
<dbReference type="Proteomes" id="UP000055136">
    <property type="component" value="Chromosome"/>
</dbReference>
<evidence type="ECO:0000313" key="10">
    <source>
        <dbReference type="Proteomes" id="UP000055136"/>
    </source>
</evidence>
<evidence type="ECO:0000256" key="6">
    <source>
        <dbReference type="HAMAP-Rule" id="MF_00922"/>
    </source>
</evidence>
<dbReference type="InterPro" id="IPR017689">
    <property type="entry name" value="BamD"/>
</dbReference>
<evidence type="ECO:0000256" key="2">
    <source>
        <dbReference type="ARBA" id="ARBA00023136"/>
    </source>
</evidence>
<feature type="signal peptide" evidence="7">
    <location>
        <begin position="1"/>
        <end position="23"/>
    </location>
</feature>
<comment type="similarity">
    <text evidence="6">Belongs to the BamD family.</text>
</comment>
<keyword evidence="1 6" id="KW-0732">Signal</keyword>
<evidence type="ECO:0000256" key="1">
    <source>
        <dbReference type="ARBA" id="ARBA00022729"/>
    </source>
</evidence>
<dbReference type="GO" id="GO:1990063">
    <property type="term" value="C:Bam protein complex"/>
    <property type="evidence" value="ECO:0007669"/>
    <property type="project" value="TreeGrafter"/>
</dbReference>
<keyword evidence="2 6" id="KW-0472">Membrane</keyword>
<feature type="domain" description="Outer membrane lipoprotein BamD-like" evidence="8">
    <location>
        <begin position="31"/>
        <end position="232"/>
    </location>
</feature>
<dbReference type="GO" id="GO:0051205">
    <property type="term" value="P:protein insertion into membrane"/>
    <property type="evidence" value="ECO:0007669"/>
    <property type="project" value="UniProtKB-UniRule"/>
</dbReference>
<keyword evidence="5 6" id="KW-0449">Lipoprotein</keyword>
<keyword evidence="10" id="KW-1185">Reference proteome</keyword>
<comment type="function">
    <text evidence="6">Part of the outer membrane protein assembly complex, which is involved in assembly and insertion of beta-barrel proteins into the outer membrane.</text>
</comment>
<keyword evidence="4 6" id="KW-0998">Cell outer membrane</keyword>
<dbReference type="HAMAP" id="MF_00922">
    <property type="entry name" value="OM_assembly_BamD"/>
    <property type="match status" value="1"/>
</dbReference>
<dbReference type="KEGG" id="tee:Tel_06630"/>
<evidence type="ECO:0000256" key="4">
    <source>
        <dbReference type="ARBA" id="ARBA00023237"/>
    </source>
</evidence>
<reference evidence="9" key="1">
    <citation type="submission" date="2015-10" db="EMBL/GenBank/DDBJ databases">
        <title>Description of Candidatus Tenderia electrophaga gen. nov, sp. nov., an Uncultivated Electroautotroph from a Biocathode Enrichment.</title>
        <authorList>
            <person name="Eddie B.J."/>
            <person name="Malanoski A.P."/>
            <person name="Wang Z."/>
            <person name="Hall R.J."/>
            <person name="Oh S.D."/>
            <person name="Heiner C."/>
            <person name="Lin B."/>
            <person name="Strycharz-Glaven S.M."/>
        </authorList>
    </citation>
    <scope>NUCLEOTIDE SEQUENCE [LARGE SCALE GENOMIC DNA]</scope>
    <source>
        <strain evidence="9">NRL1</strain>
    </source>
</reference>
<dbReference type="Gene3D" id="1.25.40.10">
    <property type="entry name" value="Tetratricopeptide repeat domain"/>
    <property type="match status" value="1"/>
</dbReference>
<dbReference type="AlphaFoldDB" id="A0A0S2TCI0"/>
<dbReference type="NCBIfam" id="TIGR03302">
    <property type="entry name" value="OM_YfiO"/>
    <property type="match status" value="1"/>
</dbReference>
<dbReference type="EMBL" id="CP013099">
    <property type="protein sequence ID" value="ALP52856.1"/>
    <property type="molecule type" value="Genomic_DNA"/>
</dbReference>
<dbReference type="GO" id="GO:0043165">
    <property type="term" value="P:Gram-negative-bacterium-type cell outer membrane assembly"/>
    <property type="evidence" value="ECO:0007669"/>
    <property type="project" value="UniProtKB-UniRule"/>
</dbReference>
<evidence type="ECO:0000256" key="5">
    <source>
        <dbReference type="ARBA" id="ARBA00023288"/>
    </source>
</evidence>
<organism evidence="9 10">
    <name type="scientific">Candidatus Tenderia electrophaga</name>
    <dbReference type="NCBI Taxonomy" id="1748243"/>
    <lineage>
        <taxon>Bacteria</taxon>
        <taxon>Pseudomonadati</taxon>
        <taxon>Pseudomonadota</taxon>
        <taxon>Gammaproteobacteria</taxon>
        <taxon>Candidatus Tenderiales</taxon>
        <taxon>Candidatus Tenderiaceae</taxon>
        <taxon>Candidatus Tenderia</taxon>
    </lineage>
</organism>
<sequence length="251" mass="29088">MSFLKQIVAFSLLLALLSGCASTQDPSTWSAKRFYDEARDAMEVEDYQSAIKYYEDLEIHHPFSPFAQQAQLEVIYAYYKYDEPESAIAAADRYIKLYPRAADVDYAYYLRGLVSFERGMGSLDLWLGLEADRRQPQSARNAYRYFEELIKRFPDSRYVADAKQRMLHLRNQLARYELNVADYYFRRGAYLSAANRAKYALENYPQTPAIPDALVIMIKAYRRLGVADLAADALEVMQLNYPDHEALNQLN</sequence>
<evidence type="ECO:0000313" key="9">
    <source>
        <dbReference type="EMBL" id="ALP52856.1"/>
    </source>
</evidence>
<dbReference type="CDD" id="cd15830">
    <property type="entry name" value="BamD"/>
    <property type="match status" value="1"/>
</dbReference>
<evidence type="ECO:0000256" key="3">
    <source>
        <dbReference type="ARBA" id="ARBA00023139"/>
    </source>
</evidence>
<feature type="chain" id="PRO_5008995452" description="Outer membrane protein assembly factor BamD" evidence="7">
    <location>
        <begin position="24"/>
        <end position="251"/>
    </location>
</feature>
<proteinExistence type="inferred from homology"/>
<dbReference type="PANTHER" id="PTHR37423:SF1">
    <property type="entry name" value="OUTER MEMBRANE PROTEIN ASSEMBLY FACTOR BAMD"/>
    <property type="match status" value="1"/>
</dbReference>
<evidence type="ECO:0000256" key="7">
    <source>
        <dbReference type="SAM" id="SignalP"/>
    </source>
</evidence>
<comment type="subcellular location">
    <subcellularLocation>
        <location evidence="6">Cell outer membrane</location>
        <topology evidence="6">Lipid-anchor</topology>
    </subcellularLocation>
</comment>
<protein>
    <recommendedName>
        <fullName evidence="6">Outer membrane protein assembly factor BamD</fullName>
    </recommendedName>
</protein>
<accession>A0A0S2TCI0</accession>